<sequence length="141" mass="15442">MASRFTSPRLPSVTSLTWRVAQIVGGAILFKDYVAEAALCAGESMLPTLRNEGDVLLVEKISSTLRLVRRGDVVVCENDLIAMNYGGIFTSHQQVPKGHIWIEGDNSTKSHDSRDFGPVPYGLLRGKALCKVRTSFGCFIL</sequence>
<feature type="domain" description="Peptidase S26" evidence="8">
    <location>
        <begin position="19"/>
        <end position="77"/>
    </location>
</feature>
<name>A0A2H9THL1_9FUNG</name>
<keyword evidence="2" id="KW-0645">Protease</keyword>
<dbReference type="Pfam" id="PF10502">
    <property type="entry name" value="Peptidase_S26"/>
    <property type="match status" value="2"/>
</dbReference>
<keyword evidence="10" id="KW-1185">Reference proteome</keyword>
<evidence type="ECO:0000256" key="4">
    <source>
        <dbReference type="ARBA" id="ARBA00022801"/>
    </source>
</evidence>
<dbReference type="InterPro" id="IPR000223">
    <property type="entry name" value="Pept_S26A_signal_pept_1"/>
</dbReference>
<feature type="domain" description="Peptidase S26" evidence="8">
    <location>
        <begin position="89"/>
        <end position="129"/>
    </location>
</feature>
<evidence type="ECO:0000256" key="5">
    <source>
        <dbReference type="ARBA" id="ARBA00023128"/>
    </source>
</evidence>
<dbReference type="GO" id="GO:0042720">
    <property type="term" value="C:mitochondrial inner membrane peptidase complex"/>
    <property type="evidence" value="ECO:0007669"/>
    <property type="project" value="TreeGrafter"/>
</dbReference>
<reference evidence="9 10" key="1">
    <citation type="submission" date="2016-10" db="EMBL/GenBank/DDBJ databases">
        <title>The genome of Paramicrosporidium saccamoebae is the missing link in understanding Cryptomycota and Microsporidia evolution.</title>
        <authorList>
            <person name="Quandt C.A."/>
            <person name="Beaudet D."/>
            <person name="Corsaro D."/>
            <person name="Michel R."/>
            <person name="Corradi N."/>
            <person name="James T."/>
        </authorList>
    </citation>
    <scope>NUCLEOTIDE SEQUENCE [LARGE SCALE GENOMIC DNA]</scope>
    <source>
        <strain evidence="9 10">KSL3</strain>
    </source>
</reference>
<accession>A0A2H9THL1</accession>
<comment type="caution">
    <text evidence="9">The sequence shown here is derived from an EMBL/GenBank/DDBJ whole genome shotgun (WGS) entry which is preliminary data.</text>
</comment>
<dbReference type="EMBL" id="MTSL01000182">
    <property type="protein sequence ID" value="PJF17253.1"/>
    <property type="molecule type" value="Genomic_DNA"/>
</dbReference>
<evidence type="ECO:0000256" key="3">
    <source>
        <dbReference type="ARBA" id="ARBA00022792"/>
    </source>
</evidence>
<dbReference type="Gene3D" id="2.10.109.10">
    <property type="entry name" value="Umud Fragment, subunit A"/>
    <property type="match status" value="1"/>
</dbReference>
<evidence type="ECO:0000313" key="10">
    <source>
        <dbReference type="Proteomes" id="UP000240830"/>
    </source>
</evidence>
<keyword evidence="4" id="KW-0378">Hydrolase</keyword>
<dbReference type="PRINTS" id="PR00727">
    <property type="entry name" value="LEADERPTASE"/>
</dbReference>
<dbReference type="GO" id="GO:0006627">
    <property type="term" value="P:protein processing involved in protein targeting to mitochondrion"/>
    <property type="evidence" value="ECO:0007669"/>
    <property type="project" value="TreeGrafter"/>
</dbReference>
<dbReference type="GO" id="GO:0004252">
    <property type="term" value="F:serine-type endopeptidase activity"/>
    <property type="evidence" value="ECO:0007669"/>
    <property type="project" value="InterPro"/>
</dbReference>
<evidence type="ECO:0000259" key="8">
    <source>
        <dbReference type="Pfam" id="PF10502"/>
    </source>
</evidence>
<evidence type="ECO:0000256" key="7">
    <source>
        <dbReference type="ARBA" id="ARBA00038445"/>
    </source>
</evidence>
<dbReference type="InterPro" id="IPR019758">
    <property type="entry name" value="Pept_S26A_signal_pept_1_CS"/>
</dbReference>
<evidence type="ECO:0000256" key="6">
    <source>
        <dbReference type="ARBA" id="ARBA00023136"/>
    </source>
</evidence>
<keyword evidence="6" id="KW-0472">Membrane</keyword>
<dbReference type="Proteomes" id="UP000240830">
    <property type="component" value="Unassembled WGS sequence"/>
</dbReference>
<dbReference type="InterPro" id="IPR019533">
    <property type="entry name" value="Peptidase_S26"/>
</dbReference>
<protein>
    <recommendedName>
        <fullName evidence="8">Peptidase S26 domain-containing protein</fullName>
    </recommendedName>
</protein>
<dbReference type="OrthoDB" id="308440at2759"/>
<proteinExistence type="inferred from homology"/>
<dbReference type="InterPro" id="IPR052064">
    <property type="entry name" value="Mito_IMP1_subunit"/>
</dbReference>
<evidence type="ECO:0000256" key="1">
    <source>
        <dbReference type="ARBA" id="ARBA00004273"/>
    </source>
</evidence>
<keyword evidence="5" id="KW-0496">Mitochondrion</keyword>
<dbReference type="PROSITE" id="PS00761">
    <property type="entry name" value="SPASE_I_3"/>
    <property type="match status" value="1"/>
</dbReference>
<dbReference type="CDD" id="cd06530">
    <property type="entry name" value="S26_SPase_I"/>
    <property type="match status" value="1"/>
</dbReference>
<evidence type="ECO:0000313" key="9">
    <source>
        <dbReference type="EMBL" id="PJF17253.1"/>
    </source>
</evidence>
<dbReference type="GO" id="GO:0006465">
    <property type="term" value="P:signal peptide processing"/>
    <property type="evidence" value="ECO:0007669"/>
    <property type="project" value="InterPro"/>
</dbReference>
<dbReference type="AlphaFoldDB" id="A0A2H9THL1"/>
<dbReference type="PANTHER" id="PTHR12383">
    <property type="entry name" value="PROTEASE FAMILY S26 MITOCHONDRIAL INNER MEMBRANE PROTEASE-RELATED"/>
    <property type="match status" value="1"/>
</dbReference>
<comment type="subcellular location">
    <subcellularLocation>
        <location evidence="1">Mitochondrion inner membrane</location>
    </subcellularLocation>
</comment>
<dbReference type="SUPFAM" id="SSF51306">
    <property type="entry name" value="LexA/Signal peptidase"/>
    <property type="match status" value="1"/>
</dbReference>
<dbReference type="PROSITE" id="PS00501">
    <property type="entry name" value="SPASE_I_1"/>
    <property type="match status" value="1"/>
</dbReference>
<dbReference type="InterPro" id="IPR019756">
    <property type="entry name" value="Pept_S26A_signal_pept_1_Ser-AS"/>
</dbReference>
<comment type="similarity">
    <text evidence="7">Belongs to the peptidase S26 family. IMP1 subfamily.</text>
</comment>
<dbReference type="STRING" id="1246581.A0A2H9THL1"/>
<organism evidence="9 10">
    <name type="scientific">Paramicrosporidium saccamoebae</name>
    <dbReference type="NCBI Taxonomy" id="1246581"/>
    <lineage>
        <taxon>Eukaryota</taxon>
        <taxon>Fungi</taxon>
        <taxon>Fungi incertae sedis</taxon>
        <taxon>Cryptomycota</taxon>
        <taxon>Cryptomycota incertae sedis</taxon>
        <taxon>Paramicrosporidium</taxon>
    </lineage>
</organism>
<dbReference type="InterPro" id="IPR036286">
    <property type="entry name" value="LexA/Signal_pep-like_sf"/>
</dbReference>
<dbReference type="PANTHER" id="PTHR12383:SF16">
    <property type="entry name" value="MITOCHONDRIAL INNER MEMBRANE PROTEASE SUBUNIT 1"/>
    <property type="match status" value="1"/>
</dbReference>
<gene>
    <name evidence="9" type="ORF">PSACC_02931</name>
</gene>
<keyword evidence="3" id="KW-0999">Mitochondrion inner membrane</keyword>
<evidence type="ECO:0000256" key="2">
    <source>
        <dbReference type="ARBA" id="ARBA00022670"/>
    </source>
</evidence>